<organism evidence="3 4">
    <name type="scientific">Pythium oligandrum</name>
    <name type="common">Mycoparasitic fungus</name>
    <dbReference type="NCBI Taxonomy" id="41045"/>
    <lineage>
        <taxon>Eukaryota</taxon>
        <taxon>Sar</taxon>
        <taxon>Stramenopiles</taxon>
        <taxon>Oomycota</taxon>
        <taxon>Peronosporomycetes</taxon>
        <taxon>Pythiales</taxon>
        <taxon>Pythiaceae</taxon>
        <taxon>Pythium</taxon>
    </lineage>
</organism>
<keyword evidence="2" id="KW-1133">Transmembrane helix</keyword>
<dbReference type="OrthoDB" id="74580at2759"/>
<accession>A0A8K1FKA5</accession>
<feature type="compositionally biased region" description="Polar residues" evidence="1">
    <location>
        <begin position="75"/>
        <end position="93"/>
    </location>
</feature>
<dbReference type="GO" id="GO:0070072">
    <property type="term" value="P:vacuolar proton-transporting V-type ATPase complex assembly"/>
    <property type="evidence" value="ECO:0007669"/>
    <property type="project" value="InterPro"/>
</dbReference>
<keyword evidence="4" id="KW-1185">Reference proteome</keyword>
<protein>
    <submittedName>
        <fullName evidence="3">Uncharacterized protein</fullName>
    </submittedName>
</protein>
<comment type="caution">
    <text evidence="3">The sequence shown here is derived from an EMBL/GenBank/DDBJ whole genome shotgun (WGS) entry which is preliminary data.</text>
</comment>
<feature type="transmembrane region" description="Helical" evidence="2">
    <location>
        <begin position="43"/>
        <end position="63"/>
    </location>
</feature>
<evidence type="ECO:0000313" key="3">
    <source>
        <dbReference type="EMBL" id="TMW61543.1"/>
    </source>
</evidence>
<feature type="transmembrane region" description="Helical" evidence="2">
    <location>
        <begin position="16"/>
        <end position="37"/>
    </location>
</feature>
<feature type="region of interest" description="Disordered" evidence="1">
    <location>
        <begin position="74"/>
        <end position="93"/>
    </location>
</feature>
<keyword evidence="2" id="KW-0812">Transmembrane</keyword>
<keyword evidence="2" id="KW-0472">Membrane</keyword>
<dbReference type="AlphaFoldDB" id="A0A8K1FKA5"/>
<sequence>MGRFLEGALKPGSREFVILLNLVLGLLFLVMLTVVYTELENSMHVFVLLFIIVGLTLSINWFIVEANRLKEMQVAESTTGASNTKQTTRAKTD</sequence>
<dbReference type="Pfam" id="PF08636">
    <property type="entry name" value="Pkr1"/>
    <property type="match status" value="1"/>
</dbReference>
<name>A0A8K1FKA5_PYTOL</name>
<dbReference type="Proteomes" id="UP000794436">
    <property type="component" value="Unassembled WGS sequence"/>
</dbReference>
<proteinExistence type="predicted"/>
<dbReference type="EMBL" id="SPLM01000076">
    <property type="protein sequence ID" value="TMW61543.1"/>
    <property type="molecule type" value="Genomic_DNA"/>
</dbReference>
<gene>
    <name evidence="3" type="ORF">Poli38472_012734</name>
</gene>
<evidence type="ECO:0000256" key="2">
    <source>
        <dbReference type="SAM" id="Phobius"/>
    </source>
</evidence>
<evidence type="ECO:0000256" key="1">
    <source>
        <dbReference type="SAM" id="MobiDB-lite"/>
    </source>
</evidence>
<reference evidence="3" key="1">
    <citation type="submission" date="2019-03" db="EMBL/GenBank/DDBJ databases">
        <title>Long read genome sequence of the mycoparasitic Pythium oligandrum ATCC 38472 isolated from sugarbeet rhizosphere.</title>
        <authorList>
            <person name="Gaulin E."/>
        </authorList>
    </citation>
    <scope>NUCLEOTIDE SEQUENCE</scope>
    <source>
        <strain evidence="3">ATCC 38472_TT</strain>
    </source>
</reference>
<dbReference type="InterPro" id="IPR013945">
    <property type="entry name" value="Pkr1"/>
</dbReference>
<evidence type="ECO:0000313" key="4">
    <source>
        <dbReference type="Proteomes" id="UP000794436"/>
    </source>
</evidence>